<dbReference type="GO" id="GO:0052855">
    <property type="term" value="F:ADP-dependent NAD(P)H-hydrate dehydratase activity"/>
    <property type="evidence" value="ECO:0007669"/>
    <property type="project" value="UniProtKB-EC"/>
</dbReference>
<comment type="cofactor">
    <cofactor evidence="3">
        <name>K(+)</name>
        <dbReference type="ChEBI" id="CHEBI:29103"/>
    </cofactor>
</comment>
<keyword evidence="9" id="KW-0547">Nucleotide-binding</keyword>
<evidence type="ECO:0000256" key="12">
    <source>
        <dbReference type="ARBA" id="ARBA00023027"/>
    </source>
</evidence>
<evidence type="ECO:0000256" key="13">
    <source>
        <dbReference type="ARBA" id="ARBA00023235"/>
    </source>
</evidence>
<keyword evidence="10" id="KW-0521">NADP</keyword>
<evidence type="ECO:0000256" key="9">
    <source>
        <dbReference type="ARBA" id="ARBA00022741"/>
    </source>
</evidence>
<keyword evidence="12" id="KW-0520">NAD</keyword>
<evidence type="ECO:0000256" key="5">
    <source>
        <dbReference type="ARBA" id="ARBA00009524"/>
    </source>
</evidence>
<comment type="function">
    <text evidence="14">Bifunctional enzyme that catalyzes the epimerization of the S- and R-forms of NAD(P)HX and the dehydration of the S-form of NAD(P)HX at the expense of ADP, which is converted to AMP. This allows the repair of both epimers of NAD(P)HX, a damaged form of NAD(P)H that is a result of enzymatic or heat-dependent hydration.</text>
</comment>
<feature type="domain" description="YjeF N-terminal" evidence="19">
    <location>
        <begin position="15"/>
        <end position="216"/>
    </location>
</feature>
<comment type="catalytic activity">
    <reaction evidence="17">
        <text>(6S)-NADPHX + ADP = AMP + phosphate + NADPH + H(+)</text>
        <dbReference type="Rhea" id="RHEA:32235"/>
        <dbReference type="ChEBI" id="CHEBI:15378"/>
        <dbReference type="ChEBI" id="CHEBI:43474"/>
        <dbReference type="ChEBI" id="CHEBI:57783"/>
        <dbReference type="ChEBI" id="CHEBI:64076"/>
        <dbReference type="ChEBI" id="CHEBI:456215"/>
        <dbReference type="ChEBI" id="CHEBI:456216"/>
        <dbReference type="EC" id="4.2.1.136"/>
    </reaction>
</comment>
<dbReference type="Gene3D" id="3.40.1190.20">
    <property type="match status" value="1"/>
</dbReference>
<evidence type="ECO:0000256" key="8">
    <source>
        <dbReference type="ARBA" id="ARBA00022723"/>
    </source>
</evidence>
<dbReference type="PANTHER" id="PTHR13232">
    <property type="entry name" value="NAD(P)H-HYDRATE EPIMERASE"/>
    <property type="match status" value="1"/>
</dbReference>
<evidence type="ECO:0000256" key="2">
    <source>
        <dbReference type="ARBA" id="ARBA00000909"/>
    </source>
</evidence>
<dbReference type="GO" id="GO:0052856">
    <property type="term" value="F:NAD(P)HX epimerase activity"/>
    <property type="evidence" value="ECO:0007669"/>
    <property type="project" value="UniProtKB-EC"/>
</dbReference>
<dbReference type="EMBL" id="UOEJ01000134">
    <property type="protein sequence ID" value="VAW00413.1"/>
    <property type="molecule type" value="Genomic_DNA"/>
</dbReference>
<dbReference type="InterPro" id="IPR004443">
    <property type="entry name" value="YjeF_N_dom"/>
</dbReference>
<dbReference type="InterPro" id="IPR029056">
    <property type="entry name" value="Ribokinase-like"/>
</dbReference>
<comment type="catalytic activity">
    <reaction evidence="2">
        <text>(6R)-NADPHX = (6S)-NADPHX</text>
        <dbReference type="Rhea" id="RHEA:32227"/>
        <dbReference type="ChEBI" id="CHEBI:64076"/>
        <dbReference type="ChEBI" id="CHEBI:64077"/>
        <dbReference type="EC" id="5.1.99.6"/>
    </reaction>
</comment>
<comment type="catalytic activity">
    <reaction evidence="1">
        <text>(6R)-NADHX = (6S)-NADHX</text>
        <dbReference type="Rhea" id="RHEA:32215"/>
        <dbReference type="ChEBI" id="CHEBI:64074"/>
        <dbReference type="ChEBI" id="CHEBI:64075"/>
        <dbReference type="EC" id="5.1.99.6"/>
    </reaction>
</comment>
<name>A0A3B0S8X6_9ZZZZ</name>
<dbReference type="EC" id="5.1.99.6" evidence="6"/>
<protein>
    <recommendedName>
        <fullName evidence="15">Nicotinamide nucleotide repair protein</fullName>
        <ecNumber evidence="7">4.2.1.136</ecNumber>
        <ecNumber evidence="6">5.1.99.6</ecNumber>
    </recommendedName>
</protein>
<keyword evidence="13 20" id="KW-0413">Isomerase</keyword>
<dbReference type="Gene3D" id="3.40.50.10260">
    <property type="entry name" value="YjeF N-terminal domain"/>
    <property type="match status" value="1"/>
</dbReference>
<dbReference type="EC" id="4.2.1.136" evidence="7"/>
<dbReference type="SUPFAM" id="SSF53613">
    <property type="entry name" value="Ribokinase-like"/>
    <property type="match status" value="1"/>
</dbReference>
<dbReference type="PROSITE" id="PS51385">
    <property type="entry name" value="YJEF_N"/>
    <property type="match status" value="1"/>
</dbReference>
<evidence type="ECO:0000256" key="7">
    <source>
        <dbReference type="ARBA" id="ARBA00013129"/>
    </source>
</evidence>
<comment type="similarity">
    <text evidence="4">In the N-terminal section; belongs to the NnrE/AIBP family.</text>
</comment>
<dbReference type="PROSITE" id="PS51383">
    <property type="entry name" value="YJEF_C_3"/>
    <property type="match status" value="1"/>
</dbReference>
<proteinExistence type="inferred from homology"/>
<dbReference type="GO" id="GO:0005739">
    <property type="term" value="C:mitochondrion"/>
    <property type="evidence" value="ECO:0007669"/>
    <property type="project" value="TreeGrafter"/>
</dbReference>
<dbReference type="HAMAP" id="MF_01966">
    <property type="entry name" value="NADHX_epimerase"/>
    <property type="match status" value="1"/>
</dbReference>
<accession>A0A3B0S8X6</accession>
<evidence type="ECO:0000256" key="4">
    <source>
        <dbReference type="ARBA" id="ARBA00006001"/>
    </source>
</evidence>
<evidence type="ECO:0000256" key="1">
    <source>
        <dbReference type="ARBA" id="ARBA00000013"/>
    </source>
</evidence>
<evidence type="ECO:0000256" key="14">
    <source>
        <dbReference type="ARBA" id="ARBA00025153"/>
    </source>
</evidence>
<evidence type="ECO:0000256" key="15">
    <source>
        <dbReference type="ARBA" id="ARBA00032624"/>
    </source>
</evidence>
<dbReference type="AlphaFoldDB" id="A0A3B0S8X6"/>
<evidence type="ECO:0000259" key="18">
    <source>
        <dbReference type="PROSITE" id="PS51383"/>
    </source>
</evidence>
<dbReference type="SUPFAM" id="SSF64153">
    <property type="entry name" value="YjeF N-terminal domain-like"/>
    <property type="match status" value="1"/>
</dbReference>
<gene>
    <name evidence="20" type="ORF">MNBD_ALPHA01-349</name>
</gene>
<evidence type="ECO:0000256" key="17">
    <source>
        <dbReference type="ARBA" id="ARBA00049209"/>
    </source>
</evidence>
<sequence>MAPNDQTVLLSVTEMARADQMTIRSGISGATLMEAAGLSVTRHITGRYDQGRVLVLCGPGNNGGDGFVIARHLKAAGWPVTLALLGDKAGLSGDAALMADKWDGTILSLTPDVLMDILADHDLVVDAIFGAGLCRPVEGQVAELIHNINALDINVVAVDVPSGIDGDSGRILGAALRANSTVTFFRRKVGHLLYPGREYCGELEVTDIGIPNRVLCDIKPETRCNDPALWRDSFPHPAASGHKYNRGHGVVISGGLANGGAARLAARAALRIGAGLISIACPADATPAHAAQLTA</sequence>
<feature type="domain" description="YjeF C-terminal" evidence="18">
    <location>
        <begin position="226"/>
        <end position="295"/>
    </location>
</feature>
<comment type="similarity">
    <text evidence="5">In the C-terminal section; belongs to the NnrD/CARKD family.</text>
</comment>
<dbReference type="Pfam" id="PF03853">
    <property type="entry name" value="YjeF_N"/>
    <property type="match status" value="1"/>
</dbReference>
<keyword evidence="20" id="KW-0456">Lyase</keyword>
<evidence type="ECO:0000256" key="11">
    <source>
        <dbReference type="ARBA" id="ARBA00022958"/>
    </source>
</evidence>
<dbReference type="PANTHER" id="PTHR13232:SF10">
    <property type="entry name" value="NAD(P)H-HYDRATE EPIMERASE"/>
    <property type="match status" value="1"/>
</dbReference>
<dbReference type="InterPro" id="IPR036652">
    <property type="entry name" value="YjeF_N_dom_sf"/>
</dbReference>
<dbReference type="NCBIfam" id="TIGR00197">
    <property type="entry name" value="yjeF_nterm"/>
    <property type="match status" value="1"/>
</dbReference>
<dbReference type="InterPro" id="IPR032976">
    <property type="entry name" value="YJEFN_prot_NAXE-like"/>
</dbReference>
<evidence type="ECO:0000256" key="3">
    <source>
        <dbReference type="ARBA" id="ARBA00001958"/>
    </source>
</evidence>
<evidence type="ECO:0000256" key="10">
    <source>
        <dbReference type="ARBA" id="ARBA00022857"/>
    </source>
</evidence>
<evidence type="ECO:0000259" key="19">
    <source>
        <dbReference type="PROSITE" id="PS51385"/>
    </source>
</evidence>
<dbReference type="GO" id="GO:0000166">
    <property type="term" value="F:nucleotide binding"/>
    <property type="evidence" value="ECO:0007669"/>
    <property type="project" value="UniProtKB-KW"/>
</dbReference>
<comment type="catalytic activity">
    <reaction evidence="16">
        <text>(6S)-NADHX + ADP = AMP + phosphate + NADH + H(+)</text>
        <dbReference type="Rhea" id="RHEA:32223"/>
        <dbReference type="ChEBI" id="CHEBI:15378"/>
        <dbReference type="ChEBI" id="CHEBI:43474"/>
        <dbReference type="ChEBI" id="CHEBI:57945"/>
        <dbReference type="ChEBI" id="CHEBI:64074"/>
        <dbReference type="ChEBI" id="CHEBI:456215"/>
        <dbReference type="ChEBI" id="CHEBI:456216"/>
        <dbReference type="EC" id="4.2.1.136"/>
    </reaction>
</comment>
<reference evidence="20" key="1">
    <citation type="submission" date="2018-06" db="EMBL/GenBank/DDBJ databases">
        <authorList>
            <person name="Zhirakovskaya E."/>
        </authorList>
    </citation>
    <scope>NUCLEOTIDE SEQUENCE</scope>
</reference>
<dbReference type="GO" id="GO:0046872">
    <property type="term" value="F:metal ion binding"/>
    <property type="evidence" value="ECO:0007669"/>
    <property type="project" value="UniProtKB-KW"/>
</dbReference>
<evidence type="ECO:0000313" key="20">
    <source>
        <dbReference type="EMBL" id="VAW00413.1"/>
    </source>
</evidence>
<keyword evidence="8" id="KW-0479">Metal-binding</keyword>
<dbReference type="InterPro" id="IPR000631">
    <property type="entry name" value="CARKD"/>
</dbReference>
<organism evidence="20">
    <name type="scientific">hydrothermal vent metagenome</name>
    <dbReference type="NCBI Taxonomy" id="652676"/>
    <lineage>
        <taxon>unclassified sequences</taxon>
        <taxon>metagenomes</taxon>
        <taxon>ecological metagenomes</taxon>
    </lineage>
</organism>
<evidence type="ECO:0000256" key="6">
    <source>
        <dbReference type="ARBA" id="ARBA00012228"/>
    </source>
</evidence>
<keyword evidence="11" id="KW-0630">Potassium</keyword>
<feature type="non-terminal residue" evidence="20">
    <location>
        <position position="295"/>
    </location>
</feature>
<evidence type="ECO:0000256" key="16">
    <source>
        <dbReference type="ARBA" id="ARBA00048238"/>
    </source>
</evidence>